<dbReference type="RefSeq" id="WP_015050513.1">
    <property type="nucleotide sequence ID" value="NC_018870.1"/>
</dbReference>
<dbReference type="HOGENOM" id="CLU_009289_1_0_9"/>
<evidence type="ECO:0000313" key="4">
    <source>
        <dbReference type="EMBL" id="AFV11633.1"/>
    </source>
</evidence>
<organism evidence="4 5">
    <name type="scientific">Thermacetogenium phaeum (strain ATCC BAA-254 / DSM 26808 / PB)</name>
    <dbReference type="NCBI Taxonomy" id="1089553"/>
    <lineage>
        <taxon>Bacteria</taxon>
        <taxon>Bacillati</taxon>
        <taxon>Bacillota</taxon>
        <taxon>Clostridia</taxon>
        <taxon>Thermoanaerobacterales</taxon>
        <taxon>Thermoanaerobacteraceae</taxon>
        <taxon>Thermacetogenium</taxon>
    </lineage>
</organism>
<evidence type="ECO:0000256" key="1">
    <source>
        <dbReference type="SAM" id="Phobius"/>
    </source>
</evidence>
<evidence type="ECO:0000313" key="5">
    <source>
        <dbReference type="Proteomes" id="UP000000467"/>
    </source>
</evidence>
<sequence length="465" mass="50276">MNDSIKKIMVIIAICFLIYGGYMVFITLIQGPSLNSHSANPRPWIVENRVVRGGIFARDGEKLAESVPDGDQLRRRYLYPQAYSHLIGYVSRTLGKTGLEAAYDEELLGLRGSFRQALEVRWGLRSHQGNDIYLTIDHHLQERAWELLAPYTGAAVALDPRSGEILAMVSTPGFNSNPDYLEKQWEAIKNDARRPLLNRATQGLYPPGSTMKIVTAALGLKKYPQLDEVIYNCRGEITIQGRVLKDLQAHGSVDLNDALAVSCNSYFAELGLRLGTDDFIRGLESFGWGKKIPFDIPTTTIPLPRSTLQCPNGLAEAAIGQGGIAVSPLFMALVAGSLGHNGIMMRPYLVQKIRSPDGKVLWSQKPSLLRVTASAEVALAVQEGMLEVVKHGTGSAAAIPGIEVAGKTGSAENPAGSPHAWFVAFAPAYRPSVAVCVVVEHGGQGGRVAAPIARELITLALSQGD</sequence>
<accession>K4LFJ1</accession>
<dbReference type="SUPFAM" id="SSF56601">
    <property type="entry name" value="beta-lactamase/transpeptidase-like"/>
    <property type="match status" value="1"/>
</dbReference>
<dbReference type="InterPro" id="IPR001460">
    <property type="entry name" value="PCN-bd_Tpept"/>
</dbReference>
<name>K4LFJ1_THEPS</name>
<dbReference type="Gene3D" id="3.40.710.10">
    <property type="entry name" value="DD-peptidase/beta-lactamase superfamily"/>
    <property type="match status" value="1"/>
</dbReference>
<dbReference type="AlphaFoldDB" id="K4LFJ1"/>
<protein>
    <submittedName>
        <fullName evidence="4">Penicillin-binding protein A</fullName>
    </submittedName>
</protein>
<dbReference type="InterPro" id="IPR012338">
    <property type="entry name" value="Beta-lactam/transpept-like"/>
</dbReference>
<dbReference type="Proteomes" id="UP000000467">
    <property type="component" value="Chromosome"/>
</dbReference>
<dbReference type="EMBL" id="CP003732">
    <property type="protein sequence ID" value="AFV11633.1"/>
    <property type="molecule type" value="Genomic_DNA"/>
</dbReference>
<feature type="domain" description="Penicillin-binding protein transpeptidase" evidence="2">
    <location>
        <begin position="153"/>
        <end position="457"/>
    </location>
</feature>
<dbReference type="GO" id="GO:0071972">
    <property type="term" value="F:peptidoglycan L,D-transpeptidase activity"/>
    <property type="evidence" value="ECO:0007669"/>
    <property type="project" value="TreeGrafter"/>
</dbReference>
<dbReference type="PANTHER" id="PTHR30627">
    <property type="entry name" value="PEPTIDOGLYCAN D,D-TRANSPEPTIDASE"/>
    <property type="match status" value="1"/>
</dbReference>
<keyword evidence="1" id="KW-1133">Transmembrane helix</keyword>
<proteinExistence type="predicted"/>
<evidence type="ECO:0000259" key="2">
    <source>
        <dbReference type="Pfam" id="PF00905"/>
    </source>
</evidence>
<keyword evidence="1" id="KW-0812">Transmembrane</keyword>
<dbReference type="eggNOG" id="COG0768">
    <property type="taxonomic scope" value="Bacteria"/>
</dbReference>
<dbReference type="GO" id="GO:0008658">
    <property type="term" value="F:penicillin binding"/>
    <property type="evidence" value="ECO:0007669"/>
    <property type="project" value="InterPro"/>
</dbReference>
<keyword evidence="1" id="KW-0472">Membrane</keyword>
<dbReference type="Pfam" id="PF21922">
    <property type="entry name" value="PBP_dimer_2"/>
    <property type="match status" value="1"/>
</dbReference>
<evidence type="ECO:0000259" key="3">
    <source>
        <dbReference type="Pfam" id="PF21922"/>
    </source>
</evidence>
<dbReference type="KEGG" id="tpz:Tph_c14240"/>
<dbReference type="InterPro" id="IPR050515">
    <property type="entry name" value="Beta-lactam/transpept"/>
</dbReference>
<gene>
    <name evidence="4" type="primary">pbpA</name>
    <name evidence="4" type="ordered locus">Tph_c14240</name>
</gene>
<dbReference type="GO" id="GO:0005886">
    <property type="term" value="C:plasma membrane"/>
    <property type="evidence" value="ECO:0007669"/>
    <property type="project" value="TreeGrafter"/>
</dbReference>
<keyword evidence="5" id="KW-1185">Reference proteome</keyword>
<dbReference type="Pfam" id="PF00905">
    <property type="entry name" value="Transpeptidase"/>
    <property type="match status" value="1"/>
</dbReference>
<feature type="domain" description="Penicillin binding protein A dimerisation" evidence="3">
    <location>
        <begin position="52"/>
        <end position="111"/>
    </location>
</feature>
<dbReference type="GO" id="GO:0071555">
    <property type="term" value="P:cell wall organization"/>
    <property type="evidence" value="ECO:0007669"/>
    <property type="project" value="TreeGrafter"/>
</dbReference>
<dbReference type="PANTHER" id="PTHR30627:SF24">
    <property type="entry name" value="PENICILLIN-BINDING PROTEIN 4B"/>
    <property type="match status" value="1"/>
</dbReference>
<dbReference type="Gene3D" id="3.90.1310.10">
    <property type="entry name" value="Penicillin-binding protein 2a (Domain 2)"/>
    <property type="match status" value="1"/>
</dbReference>
<feature type="transmembrane region" description="Helical" evidence="1">
    <location>
        <begin position="7"/>
        <end position="29"/>
    </location>
</feature>
<reference evidence="4 5" key="1">
    <citation type="journal article" date="2012" name="BMC Genomics">
        <title>Genome-guided analysis of physiological and morphological traits of the fermentative acetate oxidizer Thermacetogenium phaeum.</title>
        <authorList>
            <person name="Oehler D."/>
            <person name="Poehlein A."/>
            <person name="Leimbach A."/>
            <person name="Muller N."/>
            <person name="Daniel R."/>
            <person name="Gottschalk G."/>
            <person name="Schink B."/>
        </authorList>
    </citation>
    <scope>NUCLEOTIDE SEQUENCE [LARGE SCALE GENOMIC DNA]</scope>
    <source>
        <strain evidence="5">ATCC BAA-254 / DSM 26808 / PB</strain>
    </source>
</reference>
<dbReference type="STRING" id="1089553.Tph_c14240"/>
<dbReference type="OrthoDB" id="9804124at2"/>
<dbReference type="InterPro" id="IPR054120">
    <property type="entry name" value="PBPA_dimer"/>
</dbReference>